<dbReference type="GO" id="GO:0005524">
    <property type="term" value="F:ATP binding"/>
    <property type="evidence" value="ECO:0007669"/>
    <property type="project" value="UniProtKB-UniRule"/>
</dbReference>
<evidence type="ECO:0000256" key="9">
    <source>
        <dbReference type="ARBA" id="ARBA00022737"/>
    </source>
</evidence>
<feature type="chain" id="PRO_5029556717" description="Tyrosine-protein kinase receptor" evidence="25">
    <location>
        <begin position="20"/>
        <end position="1546"/>
    </location>
</feature>
<keyword evidence="29" id="KW-1185">Reference proteome</keyword>
<dbReference type="GO" id="GO:0043235">
    <property type="term" value="C:receptor complex"/>
    <property type="evidence" value="ECO:0007669"/>
    <property type="project" value="TreeGrafter"/>
</dbReference>
<dbReference type="CDD" id="cd00064">
    <property type="entry name" value="FU"/>
    <property type="match status" value="1"/>
</dbReference>
<evidence type="ECO:0000256" key="20">
    <source>
        <dbReference type="ARBA" id="ARBA00051243"/>
    </source>
</evidence>
<evidence type="ECO:0000256" key="22">
    <source>
        <dbReference type="RuleBase" id="RU000312"/>
    </source>
</evidence>
<dbReference type="InterPro" id="IPR000719">
    <property type="entry name" value="Prot_kinase_dom"/>
</dbReference>
<dbReference type="Proteomes" id="UP000594262">
    <property type="component" value="Unplaced"/>
</dbReference>
<dbReference type="Pfam" id="PF00757">
    <property type="entry name" value="Furin-like"/>
    <property type="match status" value="1"/>
</dbReference>
<dbReference type="InterPro" id="IPR011009">
    <property type="entry name" value="Kinase-like_dom_sf"/>
</dbReference>
<dbReference type="GeneID" id="136800638"/>
<keyword evidence="17 22" id="KW-0675">Receptor</keyword>
<dbReference type="SUPFAM" id="SSF52058">
    <property type="entry name" value="L domain-like"/>
    <property type="match status" value="2"/>
</dbReference>
<comment type="subcellular location">
    <subcellularLocation>
        <location evidence="2">Membrane</location>
        <topology evidence="2">Single-pass type I membrane protein</topology>
    </subcellularLocation>
</comment>
<dbReference type="Gene3D" id="1.10.510.10">
    <property type="entry name" value="Transferase(Phosphotransferase) domain 1"/>
    <property type="match status" value="1"/>
</dbReference>
<keyword evidence="19" id="KW-0464">Manganese</keyword>
<evidence type="ECO:0000256" key="1">
    <source>
        <dbReference type="ARBA" id="ARBA00001936"/>
    </source>
</evidence>
<keyword evidence="11" id="KW-0418">Kinase</keyword>
<evidence type="ECO:0000256" key="11">
    <source>
        <dbReference type="ARBA" id="ARBA00022777"/>
    </source>
</evidence>
<dbReference type="InterPro" id="IPR003961">
    <property type="entry name" value="FN3_dom"/>
</dbReference>
<dbReference type="Pfam" id="PF07714">
    <property type="entry name" value="PK_Tyr_Ser-Thr"/>
    <property type="match status" value="1"/>
</dbReference>
<evidence type="ECO:0000256" key="17">
    <source>
        <dbReference type="ARBA" id="ARBA00023170"/>
    </source>
</evidence>
<dbReference type="InterPro" id="IPR017441">
    <property type="entry name" value="Protein_kinase_ATP_BS"/>
</dbReference>
<dbReference type="PROSITE" id="PS00107">
    <property type="entry name" value="PROTEIN_KINASE_ATP"/>
    <property type="match status" value="1"/>
</dbReference>
<dbReference type="GO" id="GO:0046872">
    <property type="term" value="F:metal ion binding"/>
    <property type="evidence" value="ECO:0007669"/>
    <property type="project" value="UniProtKB-KW"/>
</dbReference>
<dbReference type="InterPro" id="IPR000494">
    <property type="entry name" value="Rcpt_L-dom"/>
</dbReference>
<comment type="cofactor">
    <cofactor evidence="1">
        <name>Mn(2+)</name>
        <dbReference type="ChEBI" id="CHEBI:29035"/>
    </cofactor>
</comment>
<evidence type="ECO:0000256" key="2">
    <source>
        <dbReference type="ARBA" id="ARBA00004479"/>
    </source>
</evidence>
<feature type="domain" description="Fibronectin type-III" evidence="27">
    <location>
        <begin position="942"/>
        <end position="1032"/>
    </location>
</feature>
<keyword evidence="15" id="KW-0829">Tyrosine-protein kinase</keyword>
<keyword evidence="8 25" id="KW-0732">Signal</keyword>
<dbReference type="PROSITE" id="PS00239">
    <property type="entry name" value="RECEPTOR_TYR_KIN_II"/>
    <property type="match status" value="1"/>
</dbReference>
<evidence type="ECO:0000259" key="27">
    <source>
        <dbReference type="PROSITE" id="PS50853"/>
    </source>
</evidence>
<name>A0A7M5V0M1_9CNID</name>
<evidence type="ECO:0000256" key="15">
    <source>
        <dbReference type="ARBA" id="ARBA00023137"/>
    </source>
</evidence>
<feature type="domain" description="Protein kinase" evidence="26">
    <location>
        <begin position="1102"/>
        <end position="1376"/>
    </location>
</feature>
<dbReference type="Gene3D" id="2.10.220.10">
    <property type="entry name" value="Hormone Receptor, Insulin-like Growth Factor Receptor 1, Chain A, domain 2"/>
    <property type="match status" value="1"/>
</dbReference>
<evidence type="ECO:0000256" key="14">
    <source>
        <dbReference type="ARBA" id="ARBA00023136"/>
    </source>
</evidence>
<dbReference type="InterPro" id="IPR008266">
    <property type="entry name" value="Tyr_kinase_AS"/>
</dbReference>
<evidence type="ECO:0000313" key="28">
    <source>
        <dbReference type="EnsemblMetazoa" id="CLYHEMP001493.1"/>
    </source>
</evidence>
<dbReference type="SUPFAM" id="SSF56112">
    <property type="entry name" value="Protein kinase-like (PK-like)"/>
    <property type="match status" value="1"/>
</dbReference>
<dbReference type="PROSITE" id="PS50011">
    <property type="entry name" value="PROTEIN_KINASE_DOM"/>
    <property type="match status" value="1"/>
</dbReference>
<dbReference type="Gene3D" id="3.30.200.20">
    <property type="entry name" value="Phosphorylase Kinase, domain 1"/>
    <property type="match status" value="1"/>
</dbReference>
<dbReference type="SUPFAM" id="SSF57184">
    <property type="entry name" value="Growth factor receptor domain"/>
    <property type="match status" value="1"/>
</dbReference>
<dbReference type="InterPro" id="IPR050122">
    <property type="entry name" value="RTK"/>
</dbReference>
<evidence type="ECO:0000256" key="23">
    <source>
        <dbReference type="SAM" id="MobiDB-lite"/>
    </source>
</evidence>
<evidence type="ECO:0000256" key="7">
    <source>
        <dbReference type="ARBA" id="ARBA00022723"/>
    </source>
</evidence>
<evidence type="ECO:0000256" key="8">
    <source>
        <dbReference type="ARBA" id="ARBA00022729"/>
    </source>
</evidence>
<dbReference type="SMART" id="SM00219">
    <property type="entry name" value="TyrKc"/>
    <property type="match status" value="1"/>
</dbReference>
<dbReference type="GO" id="GO:0005886">
    <property type="term" value="C:plasma membrane"/>
    <property type="evidence" value="ECO:0007669"/>
    <property type="project" value="TreeGrafter"/>
</dbReference>
<feature type="compositionally biased region" description="Basic and acidic residues" evidence="23">
    <location>
        <begin position="1443"/>
        <end position="1453"/>
    </location>
</feature>
<dbReference type="Pfam" id="PF01030">
    <property type="entry name" value="Recep_L_domain"/>
    <property type="match status" value="2"/>
</dbReference>
<reference evidence="28" key="1">
    <citation type="submission" date="2021-01" db="UniProtKB">
        <authorList>
            <consortium name="EnsemblMetazoa"/>
        </authorList>
    </citation>
    <scope>IDENTIFICATION</scope>
</reference>
<dbReference type="Gene3D" id="2.60.40.10">
    <property type="entry name" value="Immunoglobulins"/>
    <property type="match status" value="3"/>
</dbReference>
<evidence type="ECO:0000256" key="3">
    <source>
        <dbReference type="ARBA" id="ARBA00022553"/>
    </source>
</evidence>
<keyword evidence="7" id="KW-0479">Metal-binding</keyword>
<dbReference type="InterPro" id="IPR020635">
    <property type="entry name" value="Tyr_kinase_cat_dom"/>
</dbReference>
<evidence type="ECO:0000256" key="18">
    <source>
        <dbReference type="ARBA" id="ARBA00023180"/>
    </source>
</evidence>
<evidence type="ECO:0000256" key="24">
    <source>
        <dbReference type="SAM" id="Phobius"/>
    </source>
</evidence>
<evidence type="ECO:0000256" key="10">
    <source>
        <dbReference type="ARBA" id="ARBA00022741"/>
    </source>
</evidence>
<feature type="transmembrane region" description="Helical" evidence="24">
    <location>
        <begin position="1038"/>
        <end position="1062"/>
    </location>
</feature>
<dbReference type="EnsemblMetazoa" id="CLYHEMT001493.1">
    <property type="protein sequence ID" value="CLYHEMP001493.1"/>
    <property type="gene ID" value="CLYHEMG001493"/>
</dbReference>
<dbReference type="InterPro" id="IPR036941">
    <property type="entry name" value="Rcpt_L-dom_sf"/>
</dbReference>
<comment type="catalytic activity">
    <reaction evidence="20 22">
        <text>L-tyrosyl-[protein] + ATP = O-phospho-L-tyrosyl-[protein] + ADP + H(+)</text>
        <dbReference type="Rhea" id="RHEA:10596"/>
        <dbReference type="Rhea" id="RHEA-COMP:10136"/>
        <dbReference type="Rhea" id="RHEA-COMP:20101"/>
        <dbReference type="ChEBI" id="CHEBI:15378"/>
        <dbReference type="ChEBI" id="CHEBI:30616"/>
        <dbReference type="ChEBI" id="CHEBI:46858"/>
        <dbReference type="ChEBI" id="CHEBI:61978"/>
        <dbReference type="ChEBI" id="CHEBI:456216"/>
        <dbReference type="EC" id="2.7.10.1"/>
    </reaction>
</comment>
<evidence type="ECO:0000256" key="21">
    <source>
        <dbReference type="PROSITE-ProRule" id="PRU10141"/>
    </source>
</evidence>
<feature type="region of interest" description="Disordered" evidence="23">
    <location>
        <begin position="1443"/>
        <end position="1474"/>
    </location>
</feature>
<feature type="signal peptide" evidence="25">
    <location>
        <begin position="1"/>
        <end position="19"/>
    </location>
</feature>
<proteinExistence type="inferred from homology"/>
<dbReference type="InterPro" id="IPR036116">
    <property type="entry name" value="FN3_sf"/>
</dbReference>
<dbReference type="FunFam" id="3.30.200.20:FF:000026">
    <property type="entry name" value="Tyrosine-protein kinase receptor"/>
    <property type="match status" value="1"/>
</dbReference>
<dbReference type="GO" id="GO:0004714">
    <property type="term" value="F:transmembrane receptor protein tyrosine kinase activity"/>
    <property type="evidence" value="ECO:0007669"/>
    <property type="project" value="UniProtKB-EC"/>
</dbReference>
<protein>
    <recommendedName>
        <fullName evidence="22">Tyrosine-protein kinase receptor</fullName>
        <ecNumber evidence="22">2.7.10.1</ecNumber>
    </recommendedName>
</protein>
<keyword evidence="10 21" id="KW-0547">Nucleotide-binding</keyword>
<feature type="binding site" evidence="21">
    <location>
        <position position="1135"/>
    </location>
    <ligand>
        <name>ATP</name>
        <dbReference type="ChEBI" id="CHEBI:30616"/>
    </ligand>
</feature>
<dbReference type="InterPro" id="IPR006211">
    <property type="entry name" value="Furin-like_Cys-rich_dom"/>
</dbReference>
<keyword evidence="5" id="KW-0165">Cleavage on pair of basic residues</keyword>
<dbReference type="PRINTS" id="PR00109">
    <property type="entry name" value="TYRKINASE"/>
</dbReference>
<dbReference type="InterPro" id="IPR013783">
    <property type="entry name" value="Ig-like_fold"/>
</dbReference>
<dbReference type="RefSeq" id="XP_066913386.1">
    <property type="nucleotide sequence ID" value="XM_067057285.1"/>
</dbReference>
<keyword evidence="16" id="KW-1015">Disulfide bond</keyword>
<dbReference type="SUPFAM" id="SSF49265">
    <property type="entry name" value="Fibronectin type III"/>
    <property type="match status" value="2"/>
</dbReference>
<dbReference type="SMART" id="SM00261">
    <property type="entry name" value="FU"/>
    <property type="match status" value="1"/>
</dbReference>
<evidence type="ECO:0000256" key="25">
    <source>
        <dbReference type="SAM" id="SignalP"/>
    </source>
</evidence>
<dbReference type="EC" id="2.7.10.1" evidence="22"/>
<evidence type="ECO:0000256" key="12">
    <source>
        <dbReference type="ARBA" id="ARBA00022840"/>
    </source>
</evidence>
<keyword evidence="3 22" id="KW-0597">Phosphoprotein</keyword>
<keyword evidence="13 24" id="KW-1133">Transmembrane helix</keyword>
<comment type="similarity">
    <text evidence="22">Belongs to the protein kinase superfamily. Tyr protein kinase family. Insulin receptor subfamily.</text>
</comment>
<evidence type="ECO:0000256" key="6">
    <source>
        <dbReference type="ARBA" id="ARBA00022692"/>
    </source>
</evidence>
<keyword evidence="14 24" id="KW-0472">Membrane</keyword>
<keyword evidence="18" id="KW-0325">Glycoprotein</keyword>
<evidence type="ECO:0000256" key="5">
    <source>
        <dbReference type="ARBA" id="ARBA00022685"/>
    </source>
</evidence>
<dbReference type="Gene3D" id="3.80.20.20">
    <property type="entry name" value="Receptor L-domain"/>
    <property type="match status" value="2"/>
</dbReference>
<dbReference type="OrthoDB" id="5809444at2759"/>
<dbReference type="InterPro" id="IPR001245">
    <property type="entry name" value="Ser-Thr/Tyr_kinase_cat_dom"/>
</dbReference>
<dbReference type="PROSITE" id="PS00109">
    <property type="entry name" value="PROTEIN_KINASE_TYR"/>
    <property type="match status" value="1"/>
</dbReference>
<dbReference type="InterPro" id="IPR006212">
    <property type="entry name" value="Furin_repeat"/>
</dbReference>
<evidence type="ECO:0000256" key="16">
    <source>
        <dbReference type="ARBA" id="ARBA00023157"/>
    </source>
</evidence>
<dbReference type="FunFam" id="1.10.510.10:FF:000528">
    <property type="entry name" value="Tyrosine-protein kinase receptor"/>
    <property type="match status" value="1"/>
</dbReference>
<dbReference type="PANTHER" id="PTHR24416">
    <property type="entry name" value="TYROSINE-PROTEIN KINASE RECEPTOR"/>
    <property type="match status" value="1"/>
</dbReference>
<evidence type="ECO:0000256" key="13">
    <source>
        <dbReference type="ARBA" id="ARBA00022989"/>
    </source>
</evidence>
<keyword evidence="4" id="KW-0808">Transferase</keyword>
<dbReference type="SMART" id="SM00060">
    <property type="entry name" value="FN3"/>
    <property type="match status" value="3"/>
</dbReference>
<keyword evidence="12 21" id="KW-0067">ATP-binding</keyword>
<evidence type="ECO:0000256" key="4">
    <source>
        <dbReference type="ARBA" id="ARBA00022679"/>
    </source>
</evidence>
<organism evidence="28 29">
    <name type="scientific">Clytia hemisphaerica</name>
    <dbReference type="NCBI Taxonomy" id="252671"/>
    <lineage>
        <taxon>Eukaryota</taxon>
        <taxon>Metazoa</taxon>
        <taxon>Cnidaria</taxon>
        <taxon>Hydrozoa</taxon>
        <taxon>Hydroidolina</taxon>
        <taxon>Leptothecata</taxon>
        <taxon>Obeliida</taxon>
        <taxon>Clytiidae</taxon>
        <taxon>Clytia</taxon>
    </lineage>
</organism>
<dbReference type="CDD" id="cd05032">
    <property type="entry name" value="PTKc_InsR_like"/>
    <property type="match status" value="1"/>
</dbReference>
<dbReference type="CDD" id="cd00063">
    <property type="entry name" value="FN3"/>
    <property type="match status" value="2"/>
</dbReference>
<dbReference type="InterPro" id="IPR009030">
    <property type="entry name" value="Growth_fac_rcpt_cys_sf"/>
</dbReference>
<dbReference type="InterPro" id="IPR002011">
    <property type="entry name" value="Tyr_kinase_rcpt_2_CS"/>
</dbReference>
<sequence length="1546" mass="174545">MMQTCCSHILFLVLGVILSTPWSKIANADDGGTGNNGVVPYKPCFLNQPQVNIRLSTNGHCLTPKTCNELKGCTVLHGSLILRRIIQYKVVNTTVPDLSSLQEITGYLVITFFAEVADLLPSLTVIRGNDLVGNYAFVVYFNTYTKFIYFPNLTTILNGGVRVSMNKILCYVGTVRWKSIVKDKEQKSKYGIVVTDNNDNCDSACYPNRCYAGKGHGNNPKAQFCWGPGTEKNTQCQRFCDSRCDLQGCVTGTSSKCCHSLCLGGCSKADDPYACSACLKYRVWSTGLCVNQCPVNTYLVDNLFCKPQCPGWSAEDQKNKIVHHFVMDSKCVEQCPAGYIAKDKTCQECSRVDSCPKVCILKEERLENGLMDRIAYIRVPSDIVNKGLAGCTEIIGSLSFEIPKGTGKSEEYLKNLELLRKVRGHISIKKTSFRNLNFLSNLEIIDPPRHNLLYRRYALQIYENELLETLWAPSKKINVTNGQIFAQYNDRLCPREIFKVQKLMHTSKGENVTGDISTQTNGNRVFCDVERLEISVEEIHIPQHIVDKLTKVDPNEVLPFLSWSNPDFIKYLDYLQCLTDKCMLVQWQFKRDQRSSYNIIFYQVFYRKLKEDEKETEEVVTADVENNLEWKNIFVERPTDFAKTSTMEPMLNNLTPFARYAVFVREVVSKGEARTSRIHYLRISPGIPTAPVGLEASFLSSESIHLKWNQPDQPNGIVNKYIIYWQPSIYSFWKEHSYIEWCKRDNVKSGVVHQSNFGNKKPPIPKGENEGQCLANNTCVCSDKDKPTSEAIKWDRDNSAFRAEFGERINKILFTKERSDDEDDNNNNNINETEIFNASVDNLSRQSTNKSLSELEKYNNQLRQGKVNLKNVEVTGDIFNFTVNGLQYFQDYEFHVCACTEQINISGIIYGGCAKPKTDPNDVGYPCAIAQARTDAKSGADALGSALRLAVEDQLFNITWLPPVKPNAVVLKYDVEIKHEDRNNDIIHCRSARDTSFSRTMQPGTYYIRARAQTPAGNGSWSEAVELIIEQPEVDNPLILPLGVGISVLFVILVILIVYYAFFRRNLEKDSPGVLYASVNPEYMNSNEVYVPDEWELNRETIELLRELGQGSFGMVYEGIAHDINGLSELRVAVKTVNENATIRERIEFLQEASIMKAFNTNHVVRLIGVVSQGQPTFVVMELMAKGDLKNFLRSRRPEEKNPTLLPPLRAEILQMAAEIADGMAYLAARKYVHRDLAARNCMVAVDFTVKIGDFGMARDIYETDYYRKGGKGLLPVRWMAPESLRDGIFTTASDVWSFGVVLWEVATLAAQPYQGKSNEEVLKFILAGGKLEYPSDCDKRLQQFMEMCWSKDPKMRPSFLEIVRLLEDDVSEDFVQCSFYHEMKKKALEDTLCQEGNLYELLARPLNTPLTNSGGKLKRDHSTCSSDDSGAFIESCKNDADQTPTLERHDSFHAPLPRHPTKEAAETSTPLPPNRNSLIAQRQNSAPHHYDNINDQMRYGASPVAPPICPGGERPSTTSGPDAFKESREELKLSKIFGIGKGVPV</sequence>
<evidence type="ECO:0000259" key="26">
    <source>
        <dbReference type="PROSITE" id="PS50011"/>
    </source>
</evidence>
<accession>A0A7M5V0M1</accession>
<dbReference type="PANTHER" id="PTHR24416:SF525">
    <property type="entry name" value="INSULIN-LIKE RECEPTOR"/>
    <property type="match status" value="1"/>
</dbReference>
<evidence type="ECO:0000256" key="19">
    <source>
        <dbReference type="ARBA" id="ARBA00023211"/>
    </source>
</evidence>
<evidence type="ECO:0000313" key="29">
    <source>
        <dbReference type="Proteomes" id="UP000594262"/>
    </source>
</evidence>
<dbReference type="PROSITE" id="PS50853">
    <property type="entry name" value="FN3"/>
    <property type="match status" value="1"/>
</dbReference>
<dbReference type="GO" id="GO:0007169">
    <property type="term" value="P:cell surface receptor protein tyrosine kinase signaling pathway"/>
    <property type="evidence" value="ECO:0007669"/>
    <property type="project" value="InterPro"/>
</dbReference>
<keyword evidence="6 22" id="KW-0812">Transmembrane</keyword>
<keyword evidence="9" id="KW-0677">Repeat</keyword>